<dbReference type="Gene3D" id="2.60.40.1220">
    <property type="match status" value="1"/>
</dbReference>
<feature type="transmembrane region" description="Helical" evidence="9">
    <location>
        <begin position="142"/>
        <end position="163"/>
    </location>
</feature>
<dbReference type="InterPro" id="IPR014756">
    <property type="entry name" value="Ig_E-set"/>
</dbReference>
<protein>
    <submittedName>
        <fullName evidence="13">Copper transport protein</fullName>
    </submittedName>
</protein>
<feature type="transmembrane region" description="Helical" evidence="9">
    <location>
        <begin position="211"/>
        <end position="233"/>
    </location>
</feature>
<dbReference type="InterPro" id="IPR032694">
    <property type="entry name" value="CopC/D"/>
</dbReference>
<dbReference type="GO" id="GO:0042597">
    <property type="term" value="C:periplasmic space"/>
    <property type="evidence" value="ECO:0007669"/>
    <property type="project" value="InterPro"/>
</dbReference>
<evidence type="ECO:0000256" key="10">
    <source>
        <dbReference type="SAM" id="SignalP"/>
    </source>
</evidence>
<keyword evidence="6 9" id="KW-1133">Transmembrane helix</keyword>
<keyword evidence="4" id="KW-0479">Metal-binding</keyword>
<proteinExistence type="predicted"/>
<evidence type="ECO:0000259" key="12">
    <source>
        <dbReference type="Pfam" id="PF05425"/>
    </source>
</evidence>
<evidence type="ECO:0000256" key="5">
    <source>
        <dbReference type="ARBA" id="ARBA00022729"/>
    </source>
</evidence>
<sequence>MTRLIAGLAALLVALCFATGAWAHASLVSAEPADGSVLSEAPTTVQLRFNENVAPAVASLIDAAGKAHDVTMRAVDQSVVIALPEKLPRGTQVLSYRVVSQDGHPVAGSLVFSIGAVTGTAMPTNAGAISVTTVSLIWLARIGVYLGLFVGVGGVFFAAWIGYGPYGATTILGSLALGVAGAVASLGLQGIDLLNLPLTALATLAPWKAALGTSLGPSMLIAIAAMAVARFAWQSPTMTVAWGLTSLAMIGVGFSLATSGHAATAPPQWLTPTLVFVHGIAVAYWVGALAPLVVMARRRHNALPRALRQFSAAAVPLVGLLVLTGLVLAIIQLESFRALIDTWYGIILLVKLVLVVLLLALAVLNRFFLTPAVVLDGENTRTLGGSVFLEFLLVVGILIAVAGWRFTTPPRALADSAATPLAVHIHTETAMFQVLISPGKVGSDDFVLQLMTGDGSKLPAKEATLTLSLPERGIEPIERNAVLGPDGYWHVRGVPLPQPGRWHMQIDALVTDFEKVTLEDDFEVR</sequence>
<dbReference type="GO" id="GO:0006825">
    <property type="term" value="P:copper ion transport"/>
    <property type="evidence" value="ECO:0007669"/>
    <property type="project" value="InterPro"/>
</dbReference>
<dbReference type="AlphaFoldDB" id="A0A1H5LPQ9"/>
<evidence type="ECO:0000256" key="1">
    <source>
        <dbReference type="ARBA" id="ARBA00004651"/>
    </source>
</evidence>
<name>A0A1H5LPQ9_9BRAD</name>
<feature type="domain" description="CopC" evidence="11">
    <location>
        <begin position="24"/>
        <end position="114"/>
    </location>
</feature>
<feature type="transmembrane region" description="Helical" evidence="9">
    <location>
        <begin position="170"/>
        <end position="191"/>
    </location>
</feature>
<comment type="subcellular location">
    <subcellularLocation>
        <location evidence="1">Cell membrane</location>
        <topology evidence="1">Multi-pass membrane protein</topology>
    </subcellularLocation>
</comment>
<feature type="chain" id="PRO_5010321870" evidence="10">
    <location>
        <begin position="24"/>
        <end position="525"/>
    </location>
</feature>
<reference evidence="13 14" key="1">
    <citation type="submission" date="2016-10" db="EMBL/GenBank/DDBJ databases">
        <authorList>
            <person name="de Groot N.N."/>
        </authorList>
    </citation>
    <scope>NUCLEOTIDE SEQUENCE [LARGE SCALE GENOMIC DNA]</scope>
    <source>
        <strain evidence="13 14">GAS522</strain>
    </source>
</reference>
<dbReference type="PANTHER" id="PTHR34820:SF4">
    <property type="entry name" value="INNER MEMBRANE PROTEIN YEBZ"/>
    <property type="match status" value="1"/>
</dbReference>
<dbReference type="Proteomes" id="UP000183208">
    <property type="component" value="Unassembled WGS sequence"/>
</dbReference>
<dbReference type="SUPFAM" id="SSF81296">
    <property type="entry name" value="E set domains"/>
    <property type="match status" value="1"/>
</dbReference>
<evidence type="ECO:0000256" key="3">
    <source>
        <dbReference type="ARBA" id="ARBA00022692"/>
    </source>
</evidence>
<dbReference type="InterPro" id="IPR014755">
    <property type="entry name" value="Cu-Rt/internalin_Ig-like"/>
</dbReference>
<dbReference type="EMBL" id="FNTI01000002">
    <property type="protein sequence ID" value="SEE78188.1"/>
    <property type="molecule type" value="Genomic_DNA"/>
</dbReference>
<evidence type="ECO:0000256" key="4">
    <source>
        <dbReference type="ARBA" id="ARBA00022723"/>
    </source>
</evidence>
<evidence type="ECO:0000313" key="13">
    <source>
        <dbReference type="EMBL" id="SEE78188.1"/>
    </source>
</evidence>
<evidence type="ECO:0000256" key="6">
    <source>
        <dbReference type="ARBA" id="ARBA00022989"/>
    </source>
</evidence>
<evidence type="ECO:0000256" key="8">
    <source>
        <dbReference type="ARBA" id="ARBA00023136"/>
    </source>
</evidence>
<feature type="transmembrane region" description="Helical" evidence="9">
    <location>
        <begin position="306"/>
        <end position="331"/>
    </location>
</feature>
<dbReference type="InterPro" id="IPR008457">
    <property type="entry name" value="Cu-R_CopD_dom"/>
</dbReference>
<keyword evidence="2" id="KW-1003">Cell membrane</keyword>
<gene>
    <name evidence="13" type="ORF">SAMN05444171_8021</name>
</gene>
<dbReference type="InterPro" id="IPR007348">
    <property type="entry name" value="CopC_dom"/>
</dbReference>
<feature type="domain" description="Copper resistance protein D" evidence="12">
    <location>
        <begin position="305"/>
        <end position="404"/>
    </location>
</feature>
<dbReference type="GO" id="GO:0005886">
    <property type="term" value="C:plasma membrane"/>
    <property type="evidence" value="ECO:0007669"/>
    <property type="project" value="UniProtKB-SubCell"/>
</dbReference>
<keyword evidence="3 9" id="KW-0812">Transmembrane</keyword>
<dbReference type="RefSeq" id="WP_074832683.1">
    <property type="nucleotide sequence ID" value="NZ_FNTI01000002.1"/>
</dbReference>
<feature type="transmembrane region" description="Helical" evidence="9">
    <location>
        <begin position="385"/>
        <end position="406"/>
    </location>
</feature>
<accession>A0A1H5LPQ9</accession>
<feature type="transmembrane region" description="Helical" evidence="9">
    <location>
        <begin position="343"/>
        <end position="364"/>
    </location>
</feature>
<dbReference type="GO" id="GO:0005507">
    <property type="term" value="F:copper ion binding"/>
    <property type="evidence" value="ECO:0007669"/>
    <property type="project" value="InterPro"/>
</dbReference>
<dbReference type="OrthoDB" id="8374223at2"/>
<feature type="signal peptide" evidence="10">
    <location>
        <begin position="1"/>
        <end position="23"/>
    </location>
</feature>
<dbReference type="PANTHER" id="PTHR34820">
    <property type="entry name" value="INNER MEMBRANE PROTEIN YEBZ"/>
    <property type="match status" value="1"/>
</dbReference>
<evidence type="ECO:0000259" key="11">
    <source>
        <dbReference type="Pfam" id="PF04234"/>
    </source>
</evidence>
<evidence type="ECO:0000256" key="2">
    <source>
        <dbReference type="ARBA" id="ARBA00022475"/>
    </source>
</evidence>
<keyword evidence="8 9" id="KW-0472">Membrane</keyword>
<evidence type="ECO:0000256" key="7">
    <source>
        <dbReference type="ARBA" id="ARBA00023008"/>
    </source>
</evidence>
<keyword evidence="7" id="KW-0186">Copper</keyword>
<keyword evidence="5 10" id="KW-0732">Signal</keyword>
<dbReference type="GO" id="GO:0046688">
    <property type="term" value="P:response to copper ion"/>
    <property type="evidence" value="ECO:0007669"/>
    <property type="project" value="InterPro"/>
</dbReference>
<evidence type="ECO:0000256" key="9">
    <source>
        <dbReference type="SAM" id="Phobius"/>
    </source>
</evidence>
<feature type="transmembrane region" description="Helical" evidence="9">
    <location>
        <begin position="240"/>
        <end position="263"/>
    </location>
</feature>
<feature type="transmembrane region" description="Helical" evidence="9">
    <location>
        <begin position="275"/>
        <end position="294"/>
    </location>
</feature>
<organism evidence="13 14">
    <name type="scientific">Bradyrhizobium lablabi</name>
    <dbReference type="NCBI Taxonomy" id="722472"/>
    <lineage>
        <taxon>Bacteria</taxon>
        <taxon>Pseudomonadati</taxon>
        <taxon>Pseudomonadota</taxon>
        <taxon>Alphaproteobacteria</taxon>
        <taxon>Hyphomicrobiales</taxon>
        <taxon>Nitrobacteraceae</taxon>
        <taxon>Bradyrhizobium</taxon>
    </lineage>
</organism>
<dbReference type="Pfam" id="PF04234">
    <property type="entry name" value="CopC"/>
    <property type="match status" value="1"/>
</dbReference>
<evidence type="ECO:0000313" key="14">
    <source>
        <dbReference type="Proteomes" id="UP000183208"/>
    </source>
</evidence>
<dbReference type="Pfam" id="PF05425">
    <property type="entry name" value="CopD"/>
    <property type="match status" value="1"/>
</dbReference>